<feature type="transmembrane region" description="Helical" evidence="8">
    <location>
        <begin position="924"/>
        <end position="945"/>
    </location>
</feature>
<dbReference type="InterPro" id="IPR000832">
    <property type="entry name" value="GPCR_2_secretin-like"/>
</dbReference>
<dbReference type="GO" id="GO:0004930">
    <property type="term" value="F:G protein-coupled receptor activity"/>
    <property type="evidence" value="ECO:0007669"/>
    <property type="project" value="InterPro"/>
</dbReference>
<keyword evidence="12" id="KW-1185">Reference proteome</keyword>
<dbReference type="PANTHER" id="PTHR45813">
    <property type="entry name" value="IG-LIKE DOMAIN-CONTAINING PROTEIN"/>
    <property type="match status" value="1"/>
</dbReference>
<feature type="transmembrane region" description="Helical" evidence="8">
    <location>
        <begin position="831"/>
        <end position="850"/>
    </location>
</feature>
<evidence type="ECO:0000313" key="11">
    <source>
        <dbReference type="Ensembl" id="ENSMALP00000027578.1"/>
    </source>
</evidence>
<dbReference type="PROSITE" id="PS50261">
    <property type="entry name" value="G_PROTEIN_RECEP_F2_4"/>
    <property type="match status" value="1"/>
</dbReference>
<feature type="transmembrane region" description="Helical" evidence="8">
    <location>
        <begin position="951"/>
        <end position="969"/>
    </location>
</feature>
<evidence type="ECO:0000256" key="8">
    <source>
        <dbReference type="SAM" id="Phobius"/>
    </source>
</evidence>
<dbReference type="Pfam" id="PF01825">
    <property type="entry name" value="GPS"/>
    <property type="match status" value="1"/>
</dbReference>
<dbReference type="FunFam" id="1.20.1070.10:FF:000058">
    <property type="entry name" value="Adhesion G protein-coupled receptor F5"/>
    <property type="match status" value="1"/>
</dbReference>
<evidence type="ECO:0008006" key="13">
    <source>
        <dbReference type="Google" id="ProtNLM"/>
    </source>
</evidence>
<evidence type="ECO:0000256" key="3">
    <source>
        <dbReference type="ARBA" id="ARBA00022692"/>
    </source>
</evidence>
<feature type="domain" description="GAIN-B" evidence="9">
    <location>
        <begin position="572"/>
        <end position="713"/>
    </location>
</feature>
<feature type="domain" description="G-protein coupled receptors family 2 profile 2" evidence="10">
    <location>
        <begin position="717"/>
        <end position="971"/>
    </location>
</feature>
<dbReference type="InterPro" id="IPR017981">
    <property type="entry name" value="GPCR_2-like_7TM"/>
</dbReference>
<accession>A0A3Q3KEX9</accession>
<dbReference type="GO" id="GO:0007189">
    <property type="term" value="P:adenylate cyclase-activating G protein-coupled receptor signaling pathway"/>
    <property type="evidence" value="ECO:0007669"/>
    <property type="project" value="TreeGrafter"/>
</dbReference>
<proteinExistence type="inferred from homology"/>
<dbReference type="InterPro" id="IPR057244">
    <property type="entry name" value="GAIN_B"/>
</dbReference>
<dbReference type="InterPro" id="IPR046338">
    <property type="entry name" value="GAIN_dom_sf"/>
</dbReference>
<keyword evidence="5 8" id="KW-0472">Membrane</keyword>
<dbReference type="Proteomes" id="UP000261600">
    <property type="component" value="Unplaced"/>
</dbReference>
<name>A0A3Q3KEX9_MONAL</name>
<dbReference type="GO" id="GO:0007166">
    <property type="term" value="P:cell surface receptor signaling pathway"/>
    <property type="evidence" value="ECO:0007669"/>
    <property type="project" value="InterPro"/>
</dbReference>
<dbReference type="AlphaFoldDB" id="A0A3Q3KEX9"/>
<dbReference type="InterPro" id="IPR051587">
    <property type="entry name" value="Adhesion_GPCR"/>
</dbReference>
<evidence type="ECO:0000256" key="7">
    <source>
        <dbReference type="ARBA" id="ARBA00023180"/>
    </source>
</evidence>
<dbReference type="Pfam" id="PF00002">
    <property type="entry name" value="7tm_2"/>
    <property type="match status" value="1"/>
</dbReference>
<keyword evidence="4 8" id="KW-1133">Transmembrane helix</keyword>
<evidence type="ECO:0000256" key="2">
    <source>
        <dbReference type="ARBA" id="ARBA00007343"/>
    </source>
</evidence>
<dbReference type="GO" id="GO:0016020">
    <property type="term" value="C:membrane"/>
    <property type="evidence" value="ECO:0007669"/>
    <property type="project" value="UniProtKB-SubCell"/>
</dbReference>
<feature type="transmembrane region" description="Helical" evidence="8">
    <location>
        <begin position="796"/>
        <end position="819"/>
    </location>
</feature>
<comment type="similarity">
    <text evidence="2">Belongs to the G-protein coupled receptor 2 family. Adhesion G-protein coupled receptor (ADGR) subfamily.</text>
</comment>
<evidence type="ECO:0000256" key="6">
    <source>
        <dbReference type="ARBA" id="ARBA00023157"/>
    </source>
</evidence>
<feature type="transmembrane region" description="Helical" evidence="8">
    <location>
        <begin position="722"/>
        <end position="746"/>
    </location>
</feature>
<evidence type="ECO:0000256" key="5">
    <source>
        <dbReference type="ARBA" id="ARBA00023136"/>
    </source>
</evidence>
<reference evidence="11" key="1">
    <citation type="submission" date="2025-08" db="UniProtKB">
        <authorList>
            <consortium name="Ensembl"/>
        </authorList>
    </citation>
    <scope>IDENTIFICATION</scope>
</reference>
<evidence type="ECO:0000256" key="1">
    <source>
        <dbReference type="ARBA" id="ARBA00004141"/>
    </source>
</evidence>
<dbReference type="Ensembl" id="ENSMALT00000028084.1">
    <property type="protein sequence ID" value="ENSMALP00000027578.1"/>
    <property type="gene ID" value="ENSMALG00000019140.1"/>
</dbReference>
<reference evidence="11" key="2">
    <citation type="submission" date="2025-09" db="UniProtKB">
        <authorList>
            <consortium name="Ensembl"/>
        </authorList>
    </citation>
    <scope>IDENTIFICATION</scope>
</reference>
<dbReference type="Gene3D" id="2.60.220.50">
    <property type="match status" value="1"/>
</dbReference>
<dbReference type="Gene3D" id="1.20.1070.10">
    <property type="entry name" value="Rhodopsin 7-helix transmembrane proteins"/>
    <property type="match status" value="1"/>
</dbReference>
<keyword evidence="3 8" id="KW-0812">Transmembrane</keyword>
<keyword evidence="7" id="KW-0325">Glycoprotein</keyword>
<protein>
    <recommendedName>
        <fullName evidence="13">Adhesion G protein-coupled receptor F3b</fullName>
    </recommendedName>
</protein>
<evidence type="ECO:0000256" key="4">
    <source>
        <dbReference type="ARBA" id="ARBA00022989"/>
    </source>
</evidence>
<dbReference type="PRINTS" id="PR00249">
    <property type="entry name" value="GPCRSECRETIN"/>
</dbReference>
<evidence type="ECO:0000259" key="10">
    <source>
        <dbReference type="PROSITE" id="PS50261"/>
    </source>
</evidence>
<keyword evidence="6" id="KW-1015">Disulfide bond</keyword>
<dbReference type="SMART" id="SM00303">
    <property type="entry name" value="GPS"/>
    <property type="match status" value="1"/>
</dbReference>
<feature type="transmembrane region" description="Helical" evidence="8">
    <location>
        <begin position="758"/>
        <end position="776"/>
    </location>
</feature>
<sequence>MAVSLDVSGNSTQMHYFKLTIEESARSNITTKLTLVNDAWTINDLNMTTICKSVPDTGTNCNCTQNHRWSDEVCQSNQMCCGTQTCIFPQSPSHMCVSENTVSIQGAITLKGLQYQGCLAKNTTEEFAKCNKNLSETMNRVFSTLRGFDILTITNYSVGSIIANFEVSIVSNSLQQDLIAKSNQLTKNLSALLNMETTGVVHLKMPSNPVCYDSLFILMCSSQEDLNTVPVWQLKKEGKIYEITTGTESEVMATTRGANVTLRKITELWKGEYTCTYTQGLTQEVTILHKASAVMDVSLLPKIDITTEPQFPRCKPNTDLVKVRVICDIGNEDNENYTVNWTSQNIMADIISVKPSSSSGSSVHVGDTAVNCMNPSVIPQVTCTFTNRCNQSRSASVGITIIYEKDQFCVAEGDWKDTKAGYTAEIKCMNATGKRQRKCTAGTPETWENEVSACVNSDLAGVLQSANIVDVGLGSYDTNAANVLSRLQNATNKTDTINTFANVNASVHVLVSLSHKLQSINNDSAVNDLLESSSNMLESSLEQSWKSNPNKDNLSLAEIYLDSVEQLIDGTSITTVKKKTNIEVAACSKPNCTNTVFNVSVSLGNSDAQNVTTAGFKQLENYWPTSDDERTPNSIIVSTTTDNKQLDSVELQIDFQLLKPRPRNVRIDCVAWDNATRTWSPHGCKWQGSSNEGRCVCNHLSSFAILMSRSQVKVPGINEMTYAGLSVSILSLAISLVIEVIVWSAVVKTSNSHVRHTAHINICLVLLIADCCFLGSSDPNNISEIWCKTLVVLKHFCYLSMFFWMLSLSVMLLHQTVFMFHHVSKNNYLRFSLVLGYVCPFLIVTITALANNGGAEGLYYSRDTCWLIYDGLLKGSIHTFFIPVGVIVFINIFSMGVVILKLLDHPVSTENFVEKTATRTVIRSVILYTPIFGVTWLFGFGVMALDLTSGNITFAVHYAFTLLNAFQVWSI</sequence>
<feature type="transmembrane region" description="Helical" evidence="8">
    <location>
        <begin position="880"/>
        <end position="903"/>
    </location>
</feature>
<evidence type="ECO:0000259" key="9">
    <source>
        <dbReference type="PROSITE" id="PS50221"/>
    </source>
</evidence>
<dbReference type="PANTHER" id="PTHR45813:SF2">
    <property type="entry name" value="ADHESION G-PROTEIN COUPLED RECEPTOR F3"/>
    <property type="match status" value="1"/>
</dbReference>
<organism evidence="11 12">
    <name type="scientific">Monopterus albus</name>
    <name type="common">Swamp eel</name>
    <dbReference type="NCBI Taxonomy" id="43700"/>
    <lineage>
        <taxon>Eukaryota</taxon>
        <taxon>Metazoa</taxon>
        <taxon>Chordata</taxon>
        <taxon>Craniata</taxon>
        <taxon>Vertebrata</taxon>
        <taxon>Euteleostomi</taxon>
        <taxon>Actinopterygii</taxon>
        <taxon>Neopterygii</taxon>
        <taxon>Teleostei</taxon>
        <taxon>Neoteleostei</taxon>
        <taxon>Acanthomorphata</taxon>
        <taxon>Anabantaria</taxon>
        <taxon>Synbranchiformes</taxon>
        <taxon>Synbranchidae</taxon>
        <taxon>Monopterus</taxon>
    </lineage>
</organism>
<evidence type="ECO:0000313" key="12">
    <source>
        <dbReference type="Proteomes" id="UP000261600"/>
    </source>
</evidence>
<dbReference type="InterPro" id="IPR000203">
    <property type="entry name" value="GPS"/>
</dbReference>
<comment type="subcellular location">
    <subcellularLocation>
        <location evidence="1">Membrane</location>
        <topology evidence="1">Multi-pass membrane protein</topology>
    </subcellularLocation>
</comment>
<dbReference type="PROSITE" id="PS50221">
    <property type="entry name" value="GAIN_B"/>
    <property type="match status" value="1"/>
</dbReference>